<evidence type="ECO:0000313" key="3">
    <source>
        <dbReference type="Proteomes" id="UP000024635"/>
    </source>
</evidence>
<organism evidence="2 3">
    <name type="scientific">Ancylostoma ceylanicum</name>
    <dbReference type="NCBI Taxonomy" id="53326"/>
    <lineage>
        <taxon>Eukaryota</taxon>
        <taxon>Metazoa</taxon>
        <taxon>Ecdysozoa</taxon>
        <taxon>Nematoda</taxon>
        <taxon>Chromadorea</taxon>
        <taxon>Rhabditida</taxon>
        <taxon>Rhabditina</taxon>
        <taxon>Rhabditomorpha</taxon>
        <taxon>Strongyloidea</taxon>
        <taxon>Ancylostomatidae</taxon>
        <taxon>Ancylostomatinae</taxon>
        <taxon>Ancylostoma</taxon>
    </lineage>
</organism>
<gene>
    <name evidence="2" type="primary">Acey_s0100.g3299</name>
    <name evidence="2" type="ORF">Y032_0100g3299</name>
</gene>
<reference evidence="3" key="1">
    <citation type="journal article" date="2015" name="Nat. Genet.">
        <title>The genome and transcriptome of the zoonotic hookworm Ancylostoma ceylanicum identify infection-specific gene families.</title>
        <authorList>
            <person name="Schwarz E.M."/>
            <person name="Hu Y."/>
            <person name="Antoshechkin I."/>
            <person name="Miller M.M."/>
            <person name="Sternberg P.W."/>
            <person name="Aroian R.V."/>
        </authorList>
    </citation>
    <scope>NUCLEOTIDE SEQUENCE</scope>
    <source>
        <strain evidence="3">HY135</strain>
    </source>
</reference>
<proteinExistence type="predicted"/>
<dbReference type="Proteomes" id="UP000024635">
    <property type="component" value="Unassembled WGS sequence"/>
</dbReference>
<protein>
    <submittedName>
        <fullName evidence="2">Uncharacterized protein</fullName>
    </submittedName>
</protein>
<feature type="region of interest" description="Disordered" evidence="1">
    <location>
        <begin position="72"/>
        <end position="99"/>
    </location>
</feature>
<sequence>MHGCPVLGRGSLCRTIYKTPMVDYFYLPKSPNIGYSRTFWDLSAFSELLFKMRGCLRIQFTILPRSIYDSGHRSASEALPTGRGVSHNGHTPWPGETVR</sequence>
<comment type="caution">
    <text evidence="2">The sequence shown here is derived from an EMBL/GenBank/DDBJ whole genome shotgun (WGS) entry which is preliminary data.</text>
</comment>
<name>A0A016TIL9_9BILA</name>
<dbReference type="AlphaFoldDB" id="A0A016TIL9"/>
<dbReference type="EMBL" id="JARK01001436">
    <property type="protein sequence ID" value="EYC02433.1"/>
    <property type="molecule type" value="Genomic_DNA"/>
</dbReference>
<accession>A0A016TIL9</accession>
<evidence type="ECO:0000256" key="1">
    <source>
        <dbReference type="SAM" id="MobiDB-lite"/>
    </source>
</evidence>
<keyword evidence="3" id="KW-1185">Reference proteome</keyword>
<evidence type="ECO:0000313" key="2">
    <source>
        <dbReference type="EMBL" id="EYC02433.1"/>
    </source>
</evidence>